<dbReference type="InterPro" id="IPR050696">
    <property type="entry name" value="FtsA/MreB"/>
</dbReference>
<dbReference type="PANTHER" id="PTHR32432:SF4">
    <property type="entry name" value="CELL DIVISION PROTEIN FTSA"/>
    <property type="match status" value="1"/>
</dbReference>
<dbReference type="SMART" id="SM00842">
    <property type="entry name" value="FtsA"/>
    <property type="match status" value="1"/>
</dbReference>
<dbReference type="SUPFAM" id="SSF53067">
    <property type="entry name" value="Actin-like ATPase domain"/>
    <property type="match status" value="2"/>
</dbReference>
<evidence type="ECO:0000256" key="5">
    <source>
        <dbReference type="HAMAP-Rule" id="MF_02033"/>
    </source>
</evidence>
<dbReference type="HAMAP" id="MF_02033">
    <property type="entry name" value="FtsA"/>
    <property type="match status" value="1"/>
</dbReference>
<keyword evidence="1 5" id="KW-1003">Cell membrane</keyword>
<gene>
    <name evidence="5 8" type="primary">ftsA</name>
    <name evidence="8" type="ORF">5E7_017</name>
</gene>
<proteinExistence type="inferred from homology"/>
<evidence type="ECO:0000259" key="7">
    <source>
        <dbReference type="SMART" id="SM00842"/>
    </source>
</evidence>
<dbReference type="NCBIfam" id="TIGR01174">
    <property type="entry name" value="ftsA"/>
    <property type="match status" value="1"/>
</dbReference>
<comment type="similarity">
    <text evidence="5 6">Belongs to the FtsA/MreB family.</text>
</comment>
<organism evidence="8">
    <name type="scientific">uncultured bacterium 5E7</name>
    <dbReference type="NCBI Taxonomy" id="1701324"/>
    <lineage>
        <taxon>Bacteria</taxon>
        <taxon>environmental samples</taxon>
    </lineage>
</organism>
<evidence type="ECO:0000256" key="1">
    <source>
        <dbReference type="ARBA" id="ARBA00022475"/>
    </source>
</evidence>
<accession>A0A0N9HQB5</accession>
<dbReference type="PIRSF" id="PIRSF003101">
    <property type="entry name" value="FtsA"/>
    <property type="match status" value="1"/>
</dbReference>
<dbReference type="InterPro" id="IPR003494">
    <property type="entry name" value="SHS2_FtsA"/>
</dbReference>
<dbReference type="Gene3D" id="3.30.420.40">
    <property type="match status" value="1"/>
</dbReference>
<dbReference type="PANTHER" id="PTHR32432">
    <property type="entry name" value="CELL DIVISION PROTEIN FTSA-RELATED"/>
    <property type="match status" value="1"/>
</dbReference>
<comment type="subunit">
    <text evidence="5">Self-interacts. Interacts with FtsZ.</text>
</comment>
<dbReference type="Pfam" id="PF02491">
    <property type="entry name" value="SHS2_FTSA"/>
    <property type="match status" value="1"/>
</dbReference>
<evidence type="ECO:0000256" key="6">
    <source>
        <dbReference type="PIRNR" id="PIRNR003101"/>
    </source>
</evidence>
<comment type="subcellular location">
    <subcellularLocation>
        <location evidence="5">Cell membrane</location>
        <topology evidence="5">Peripheral membrane protein</topology>
        <orientation evidence="5">Cytoplasmic side</orientation>
    </subcellularLocation>
    <text evidence="5">Localizes to the Z ring in an FtsZ-dependent manner. Targeted to the membrane through a conserved C-terminal amphipathic helix.</text>
</comment>
<evidence type="ECO:0000256" key="4">
    <source>
        <dbReference type="ARBA" id="ARBA00023306"/>
    </source>
</evidence>
<dbReference type="CDD" id="cd24048">
    <property type="entry name" value="ASKHA_NBD_FtsA"/>
    <property type="match status" value="1"/>
</dbReference>
<dbReference type="Gene3D" id="3.30.1490.110">
    <property type="match status" value="1"/>
</dbReference>
<keyword evidence="2 5" id="KW-0132">Cell division</keyword>
<reference evidence="8" key="1">
    <citation type="submission" date="2016-04" db="EMBL/GenBank/DDBJ databases">
        <title>Exploring the genomic information of specific uncultured soil bacteria through a new metagenomic library-based strategy.</title>
        <authorList>
            <person name="Liu Y."/>
            <person name="Zhang R."/>
        </authorList>
    </citation>
    <scope>NUCLEOTIDE SEQUENCE</scope>
</reference>
<dbReference type="InterPro" id="IPR043129">
    <property type="entry name" value="ATPase_NBD"/>
</dbReference>
<feature type="domain" description="SHS2" evidence="7">
    <location>
        <begin position="7"/>
        <end position="195"/>
    </location>
</feature>
<evidence type="ECO:0000256" key="3">
    <source>
        <dbReference type="ARBA" id="ARBA00023136"/>
    </source>
</evidence>
<protein>
    <recommendedName>
        <fullName evidence="5 6">Cell division protein FtsA</fullName>
    </recommendedName>
</protein>
<keyword evidence="3 5" id="KW-0472">Membrane</keyword>
<comment type="function">
    <text evidence="5 6">Cell division protein that is involved in the assembly of the Z ring. May serve as a membrane anchor for the Z ring.</text>
</comment>
<dbReference type="InterPro" id="IPR020823">
    <property type="entry name" value="Cell_div_FtsA"/>
</dbReference>
<evidence type="ECO:0000256" key="2">
    <source>
        <dbReference type="ARBA" id="ARBA00022618"/>
    </source>
</evidence>
<dbReference type="EMBL" id="KT342855">
    <property type="protein sequence ID" value="ALG05238.1"/>
    <property type="molecule type" value="Genomic_DNA"/>
</dbReference>
<keyword evidence="4 5" id="KW-0131">Cell cycle</keyword>
<dbReference type="AlphaFoldDB" id="A0A0N9HQB5"/>
<sequence length="412" mass="42995">MLMAKPIAGVDVGTTKVCTVIGELGHAGHLRVLGVGVAPSQGLKKGVVVNIDEAVESIASSIDKCQKISGFHIEQANISIANSNITSQNSKGVVAVANNGHDIGQDDINRVLDAARTVAVGGQNEVLHVIPRGFVVDGLRGVKNPIGMAGSRLEVETHVVSGGGGTVQNLVKCVERAGVRPLDLVLEPLASAEAVLTDAERDAGVMLVDIGGGTTDVAIFLEGSAWHTSVLAVGGSHITNDVAIGLRAPYDAAEELKIKFGRANSEGVLADEPVRVATEAGMQQYMRAELCDIIEARVEEIALMVRDVLHESGYKGLLPAGVVLTGGTAQLAGIADVTSRIFEMPVRVGSPSELEGLVDTILNPAFATCVGLVRWSLAHGVPGETQYHQDHPGQGPNEVVGRLRGWLKAFLP</sequence>
<dbReference type="GO" id="GO:0043093">
    <property type="term" value="P:FtsZ-dependent cytokinesis"/>
    <property type="evidence" value="ECO:0007669"/>
    <property type="project" value="UniProtKB-UniRule"/>
</dbReference>
<dbReference type="Pfam" id="PF14450">
    <property type="entry name" value="FtsA"/>
    <property type="match status" value="2"/>
</dbReference>
<dbReference type="GO" id="GO:0032153">
    <property type="term" value="C:cell division site"/>
    <property type="evidence" value="ECO:0007669"/>
    <property type="project" value="UniProtKB-UniRule"/>
</dbReference>
<evidence type="ECO:0000313" key="8">
    <source>
        <dbReference type="EMBL" id="ALG05238.1"/>
    </source>
</evidence>
<dbReference type="GO" id="GO:0009898">
    <property type="term" value="C:cytoplasmic side of plasma membrane"/>
    <property type="evidence" value="ECO:0007669"/>
    <property type="project" value="UniProtKB-UniRule"/>
</dbReference>
<name>A0A0N9HQB5_9BACT</name>